<dbReference type="GO" id="GO:0004047">
    <property type="term" value="F:aminomethyltransferase activity"/>
    <property type="evidence" value="ECO:0007669"/>
    <property type="project" value="UniProtKB-EC"/>
</dbReference>
<dbReference type="Gene3D" id="4.10.1250.10">
    <property type="entry name" value="Aminomethyltransferase fragment"/>
    <property type="match status" value="1"/>
</dbReference>
<feature type="domain" description="Aminomethyltransferase C-terminal" evidence="9">
    <location>
        <begin position="295"/>
        <end position="372"/>
    </location>
</feature>
<evidence type="ECO:0000256" key="6">
    <source>
        <dbReference type="ARBA" id="ARBA00047665"/>
    </source>
</evidence>
<evidence type="ECO:0000313" key="10">
    <source>
        <dbReference type="EMBL" id="PKB25035.1"/>
    </source>
</evidence>
<dbReference type="GO" id="GO:0005960">
    <property type="term" value="C:glycine cleavage complex"/>
    <property type="evidence" value="ECO:0007669"/>
    <property type="project" value="InterPro"/>
</dbReference>
<keyword evidence="10" id="KW-0489">Methyltransferase</keyword>
<dbReference type="GO" id="GO:0008168">
    <property type="term" value="F:methyltransferase activity"/>
    <property type="evidence" value="ECO:0007669"/>
    <property type="project" value="UniProtKB-KW"/>
</dbReference>
<feature type="binding site" evidence="7">
    <location>
        <position position="209"/>
    </location>
    <ligand>
        <name>substrate</name>
    </ligand>
</feature>
<dbReference type="GO" id="GO:0006546">
    <property type="term" value="P:glycine catabolic process"/>
    <property type="evidence" value="ECO:0007669"/>
    <property type="project" value="InterPro"/>
</dbReference>
<evidence type="ECO:0000259" key="8">
    <source>
        <dbReference type="Pfam" id="PF01571"/>
    </source>
</evidence>
<proteinExistence type="inferred from homology"/>
<comment type="caution">
    <text evidence="10">The sequence shown here is derived from an EMBL/GenBank/DDBJ whole genome shotgun (WGS) entry which is preliminary data.</text>
</comment>
<comment type="similarity">
    <text evidence="1">Belongs to the GcvT family.</text>
</comment>
<dbReference type="InterPro" id="IPR028896">
    <property type="entry name" value="GcvT/YgfZ/DmdA"/>
</dbReference>
<dbReference type="EC" id="2.1.2.10" evidence="2"/>
<dbReference type="GO" id="GO:0032259">
    <property type="term" value="P:methylation"/>
    <property type="evidence" value="ECO:0007669"/>
    <property type="project" value="UniProtKB-KW"/>
</dbReference>
<dbReference type="AlphaFoldDB" id="A0A2N0I1H3"/>
<dbReference type="EMBL" id="PHUF01000002">
    <property type="protein sequence ID" value="PKB25035.1"/>
    <property type="molecule type" value="Genomic_DNA"/>
</dbReference>
<keyword evidence="3" id="KW-0032">Aminotransferase</keyword>
<comment type="catalytic activity">
    <reaction evidence="6">
        <text>N(6)-[(R)-S(8)-aminomethyldihydrolipoyl]-L-lysyl-[protein] + (6S)-5,6,7,8-tetrahydrofolate = N(6)-[(R)-dihydrolipoyl]-L-lysyl-[protein] + (6R)-5,10-methylene-5,6,7,8-tetrahydrofolate + NH4(+)</text>
        <dbReference type="Rhea" id="RHEA:16945"/>
        <dbReference type="Rhea" id="RHEA-COMP:10475"/>
        <dbReference type="Rhea" id="RHEA-COMP:10492"/>
        <dbReference type="ChEBI" id="CHEBI:15636"/>
        <dbReference type="ChEBI" id="CHEBI:28938"/>
        <dbReference type="ChEBI" id="CHEBI:57453"/>
        <dbReference type="ChEBI" id="CHEBI:83100"/>
        <dbReference type="ChEBI" id="CHEBI:83143"/>
        <dbReference type="EC" id="2.1.2.10"/>
    </reaction>
</comment>
<organism evidence="10 11">
    <name type="scientific">Novosphingobium kunmingense</name>
    <dbReference type="NCBI Taxonomy" id="1211806"/>
    <lineage>
        <taxon>Bacteria</taxon>
        <taxon>Pseudomonadati</taxon>
        <taxon>Pseudomonadota</taxon>
        <taxon>Alphaproteobacteria</taxon>
        <taxon>Sphingomonadales</taxon>
        <taxon>Sphingomonadaceae</taxon>
        <taxon>Novosphingobium</taxon>
    </lineage>
</organism>
<dbReference type="Gene3D" id="3.30.1360.120">
    <property type="entry name" value="Probable tRNA modification gtpase trme, domain 1"/>
    <property type="match status" value="1"/>
</dbReference>
<keyword evidence="11" id="KW-1185">Reference proteome</keyword>
<dbReference type="SUPFAM" id="SSF101790">
    <property type="entry name" value="Aminomethyltransferase beta-barrel domain"/>
    <property type="match status" value="1"/>
</dbReference>
<feature type="domain" description="GCVT N-terminal" evidence="8">
    <location>
        <begin position="22"/>
        <end position="271"/>
    </location>
</feature>
<dbReference type="InterPro" id="IPR006222">
    <property type="entry name" value="GCVT_N"/>
</dbReference>
<protein>
    <recommendedName>
        <fullName evidence="2">aminomethyltransferase</fullName>
        <ecNumber evidence="2">2.1.2.10</ecNumber>
    </recommendedName>
    <alternativeName>
        <fullName evidence="5">Glycine cleavage system T protein</fullName>
    </alternativeName>
</protein>
<dbReference type="PANTHER" id="PTHR43757:SF2">
    <property type="entry name" value="AMINOMETHYLTRANSFERASE, MITOCHONDRIAL"/>
    <property type="match status" value="1"/>
</dbReference>
<gene>
    <name evidence="10" type="ORF">B0I00_0216</name>
</gene>
<evidence type="ECO:0000256" key="1">
    <source>
        <dbReference type="ARBA" id="ARBA00008609"/>
    </source>
</evidence>
<dbReference type="InterPro" id="IPR027266">
    <property type="entry name" value="TrmE/GcvT-like"/>
</dbReference>
<dbReference type="Gene3D" id="3.30.70.1400">
    <property type="entry name" value="Aminomethyltransferase beta-barrel domains"/>
    <property type="match status" value="1"/>
</dbReference>
<dbReference type="NCBIfam" id="NF010093">
    <property type="entry name" value="PRK13579.1"/>
    <property type="match status" value="1"/>
</dbReference>
<dbReference type="Pfam" id="PF08669">
    <property type="entry name" value="GCV_T_C"/>
    <property type="match status" value="1"/>
</dbReference>
<evidence type="ECO:0000256" key="2">
    <source>
        <dbReference type="ARBA" id="ARBA00012616"/>
    </source>
</evidence>
<evidence type="ECO:0000256" key="5">
    <source>
        <dbReference type="ARBA" id="ARBA00031395"/>
    </source>
</evidence>
<dbReference type="RefSeq" id="WP_100865520.1">
    <property type="nucleotide sequence ID" value="NZ_PHUF01000002.1"/>
</dbReference>
<dbReference type="FunFam" id="2.40.30.110:FF:000003">
    <property type="entry name" value="Aminomethyltransferase"/>
    <property type="match status" value="1"/>
</dbReference>
<keyword evidence="4 10" id="KW-0808">Transferase</keyword>
<evidence type="ECO:0000256" key="7">
    <source>
        <dbReference type="PIRSR" id="PIRSR006487-1"/>
    </source>
</evidence>
<dbReference type="SUPFAM" id="SSF103025">
    <property type="entry name" value="Folate-binding domain"/>
    <property type="match status" value="1"/>
</dbReference>
<dbReference type="InterPro" id="IPR029043">
    <property type="entry name" value="GcvT/YgfZ_C"/>
</dbReference>
<evidence type="ECO:0000259" key="9">
    <source>
        <dbReference type="Pfam" id="PF08669"/>
    </source>
</evidence>
<dbReference type="Proteomes" id="UP000232587">
    <property type="component" value="Unassembled WGS sequence"/>
</dbReference>
<dbReference type="NCBIfam" id="NF001567">
    <property type="entry name" value="PRK00389.1"/>
    <property type="match status" value="1"/>
</dbReference>
<sequence length="378" mass="40821">MSDVISIDDGLEPIETLTLPLDAWHRERGGRMVEFAGYWMPVQYDGIVAEHLWTRDSAGLFDVSHMGQLYIAGDGVEAALEAVLPIDLSTLKPYAPRYSLLLSEDGGILDDLMVTRWESGFYLVVNGATKWDDLAHLRECLPDEVTITHLEDSALLALQGPKAVDALARIAQGDVPVTALTFMKGGTFRIAGIDAWISRSGYTGEDGFEISIPAESAVQIADLICQQSEVKPIGLGARDSLRLEAGLPLYGHDLSPETSPVEADLLFAINKRRHSEGGFPGAGRILAEIASGAARKRVGLALDGRQAAREGAEVYHSNQKVGVLTSGGFSPSLSHPIAMAYVDAAHAVPGTTLEIDVRGKRLPARVVSLPFVPHRYYR</sequence>
<dbReference type="InterPro" id="IPR006223">
    <property type="entry name" value="GcvT"/>
</dbReference>
<evidence type="ECO:0000256" key="4">
    <source>
        <dbReference type="ARBA" id="ARBA00022679"/>
    </source>
</evidence>
<dbReference type="OrthoDB" id="9774591at2"/>
<dbReference type="PIRSF" id="PIRSF006487">
    <property type="entry name" value="GcvT"/>
    <property type="match status" value="1"/>
</dbReference>
<dbReference type="GO" id="GO:0008483">
    <property type="term" value="F:transaminase activity"/>
    <property type="evidence" value="ECO:0007669"/>
    <property type="project" value="UniProtKB-KW"/>
</dbReference>
<evidence type="ECO:0000313" key="11">
    <source>
        <dbReference type="Proteomes" id="UP000232587"/>
    </source>
</evidence>
<reference evidence="10 11" key="1">
    <citation type="submission" date="2017-11" db="EMBL/GenBank/DDBJ databases">
        <title>Genomic Encyclopedia of Type Strains, Phase III (KMG-III): the genomes of soil and plant-associated and newly described type strains.</title>
        <authorList>
            <person name="Whitman W."/>
        </authorList>
    </citation>
    <scope>NUCLEOTIDE SEQUENCE [LARGE SCALE GENOMIC DNA]</scope>
    <source>
        <strain evidence="10 11">CGMCC 1.12274</strain>
    </source>
</reference>
<dbReference type="Pfam" id="PF01571">
    <property type="entry name" value="GCV_T"/>
    <property type="match status" value="1"/>
</dbReference>
<dbReference type="Gene3D" id="2.40.30.110">
    <property type="entry name" value="Aminomethyltransferase beta-barrel domains"/>
    <property type="match status" value="1"/>
</dbReference>
<accession>A0A2N0I1H3</accession>
<dbReference type="PANTHER" id="PTHR43757">
    <property type="entry name" value="AMINOMETHYLTRANSFERASE"/>
    <property type="match status" value="1"/>
</dbReference>
<evidence type="ECO:0000256" key="3">
    <source>
        <dbReference type="ARBA" id="ARBA00022576"/>
    </source>
</evidence>
<dbReference type="InterPro" id="IPR013977">
    <property type="entry name" value="GcvT_C"/>
</dbReference>
<dbReference type="NCBIfam" id="TIGR00528">
    <property type="entry name" value="gcvT"/>
    <property type="match status" value="1"/>
</dbReference>
<name>A0A2N0I1H3_9SPHN</name>